<organism evidence="1 2">
    <name type="scientific">Pontibacter ramchanderi</name>
    <dbReference type="NCBI Taxonomy" id="1179743"/>
    <lineage>
        <taxon>Bacteria</taxon>
        <taxon>Pseudomonadati</taxon>
        <taxon>Bacteroidota</taxon>
        <taxon>Cytophagia</taxon>
        <taxon>Cytophagales</taxon>
        <taxon>Hymenobacteraceae</taxon>
        <taxon>Pontibacter</taxon>
    </lineage>
</organism>
<gene>
    <name evidence="1" type="ORF">BD749_3882</name>
</gene>
<reference evidence="1 2" key="1">
    <citation type="submission" date="2017-12" db="EMBL/GenBank/DDBJ databases">
        <title>Genomic Encyclopedia of Type Strains, Phase III (KMG-III): the genomes of soil and plant-associated and newly described type strains.</title>
        <authorList>
            <person name="Whitman W."/>
        </authorList>
    </citation>
    <scope>NUCLEOTIDE SEQUENCE [LARGE SCALE GENOMIC DNA]</scope>
    <source>
        <strain evidence="1 2">LP43</strain>
    </source>
</reference>
<comment type="caution">
    <text evidence="1">The sequence shown here is derived from an EMBL/GenBank/DDBJ whole genome shotgun (WGS) entry which is preliminary data.</text>
</comment>
<evidence type="ECO:0000313" key="1">
    <source>
        <dbReference type="EMBL" id="PKV62398.1"/>
    </source>
</evidence>
<evidence type="ECO:0000313" key="2">
    <source>
        <dbReference type="Proteomes" id="UP000233782"/>
    </source>
</evidence>
<dbReference type="Pfam" id="PF10905">
    <property type="entry name" value="DUF2695"/>
    <property type="match status" value="1"/>
</dbReference>
<dbReference type="InterPro" id="IPR024248">
    <property type="entry name" value="DUF2695"/>
</dbReference>
<sequence>MKTNEEKDRQKQLKAELKRKEKENFLSSLPMSTEQFNELFDYLDEQLEQEGCDDTLSLTESYLDEQGIKHENVIAWLEENGGYCDCEVLANVEEKFENL</sequence>
<dbReference type="OrthoDB" id="95751at2"/>
<dbReference type="RefSeq" id="WP_101447490.1">
    <property type="nucleotide sequence ID" value="NZ_PJMU01000008.1"/>
</dbReference>
<protein>
    <submittedName>
        <fullName evidence="1">Uncharacterized protein DUF2695</fullName>
    </submittedName>
</protein>
<keyword evidence="2" id="KW-1185">Reference proteome</keyword>
<dbReference type="EMBL" id="PJMU01000008">
    <property type="protein sequence ID" value="PKV62398.1"/>
    <property type="molecule type" value="Genomic_DNA"/>
</dbReference>
<proteinExistence type="predicted"/>
<dbReference type="Proteomes" id="UP000233782">
    <property type="component" value="Unassembled WGS sequence"/>
</dbReference>
<name>A0A2N3U6M6_9BACT</name>
<dbReference type="AlphaFoldDB" id="A0A2N3U6M6"/>
<accession>A0A2N3U6M6</accession>